<evidence type="ECO:0000313" key="2">
    <source>
        <dbReference type="Proteomes" id="UP000299102"/>
    </source>
</evidence>
<name>A0A4C1TRE7_EUMVA</name>
<comment type="caution">
    <text evidence="1">The sequence shown here is derived from an EMBL/GenBank/DDBJ whole genome shotgun (WGS) entry which is preliminary data.</text>
</comment>
<organism evidence="1 2">
    <name type="scientific">Eumeta variegata</name>
    <name type="common">Bagworm moth</name>
    <name type="synonym">Eumeta japonica</name>
    <dbReference type="NCBI Taxonomy" id="151549"/>
    <lineage>
        <taxon>Eukaryota</taxon>
        <taxon>Metazoa</taxon>
        <taxon>Ecdysozoa</taxon>
        <taxon>Arthropoda</taxon>
        <taxon>Hexapoda</taxon>
        <taxon>Insecta</taxon>
        <taxon>Pterygota</taxon>
        <taxon>Neoptera</taxon>
        <taxon>Endopterygota</taxon>
        <taxon>Lepidoptera</taxon>
        <taxon>Glossata</taxon>
        <taxon>Ditrysia</taxon>
        <taxon>Tineoidea</taxon>
        <taxon>Psychidae</taxon>
        <taxon>Oiketicinae</taxon>
        <taxon>Eumeta</taxon>
    </lineage>
</organism>
<accession>A0A4C1TRE7</accession>
<reference evidence="1 2" key="1">
    <citation type="journal article" date="2019" name="Commun. Biol.">
        <title>The bagworm genome reveals a unique fibroin gene that provides high tensile strength.</title>
        <authorList>
            <person name="Kono N."/>
            <person name="Nakamura H."/>
            <person name="Ohtoshi R."/>
            <person name="Tomita M."/>
            <person name="Numata K."/>
            <person name="Arakawa K."/>
        </authorList>
    </citation>
    <scope>NUCLEOTIDE SEQUENCE [LARGE SCALE GENOMIC DNA]</scope>
</reference>
<evidence type="ECO:0000313" key="1">
    <source>
        <dbReference type="EMBL" id="GBP16555.1"/>
    </source>
</evidence>
<dbReference type="Proteomes" id="UP000299102">
    <property type="component" value="Unassembled WGS sequence"/>
</dbReference>
<sequence>MQALQRQHEFHLNFTVGTSGSYSSHVSNGRICPQSMSKALHDASNCIGCRDYADSDVDPQTSGGSSVLQSVVYESECMCRRDLDRGRIDRRGFNSRLVKARARRFGVDVNFDPERRHPLSRNDR</sequence>
<proteinExistence type="predicted"/>
<dbReference type="AlphaFoldDB" id="A0A4C1TRE7"/>
<protein>
    <submittedName>
        <fullName evidence="1">Uncharacterized protein</fullName>
    </submittedName>
</protein>
<dbReference type="EMBL" id="BGZK01000080">
    <property type="protein sequence ID" value="GBP16555.1"/>
    <property type="molecule type" value="Genomic_DNA"/>
</dbReference>
<keyword evidence="2" id="KW-1185">Reference proteome</keyword>
<gene>
    <name evidence="1" type="ORF">EVAR_19353_1</name>
</gene>